<protein>
    <submittedName>
        <fullName evidence="1">Uncharacterized protein</fullName>
    </submittedName>
</protein>
<reference evidence="1 2" key="1">
    <citation type="submission" date="2021-06" db="EMBL/GenBank/DDBJ databases">
        <authorList>
            <person name="Palmer J.M."/>
        </authorList>
    </citation>
    <scope>NUCLEOTIDE SEQUENCE [LARGE SCALE GENOMIC DNA]</scope>
    <source>
        <strain evidence="1 2">AS_MEX2019</strain>
        <tissue evidence="1">Muscle</tissue>
    </source>
</reference>
<accession>A0ABV0Y6C4</accession>
<gene>
    <name evidence="1" type="ORF">AMECASPLE_029556</name>
</gene>
<evidence type="ECO:0000313" key="2">
    <source>
        <dbReference type="Proteomes" id="UP001469553"/>
    </source>
</evidence>
<dbReference type="EMBL" id="JAHRIP010022207">
    <property type="protein sequence ID" value="MEQ2289096.1"/>
    <property type="molecule type" value="Genomic_DNA"/>
</dbReference>
<sequence length="145" mass="16948">MKMLAEQLYSNILPVKRLSYETYSEDSLVEDENRQTGSQVLESHTIYTHTCRAQVIQESGFKKMSPFLLFFYLTLMSNTLISKVERLVSPHCSFQIFPLRFKFSSHSIFYCVHIYSTLKPIMSINLIYDSEEVSVRKMVGEDIPR</sequence>
<organism evidence="1 2">
    <name type="scientific">Ameca splendens</name>
    <dbReference type="NCBI Taxonomy" id="208324"/>
    <lineage>
        <taxon>Eukaryota</taxon>
        <taxon>Metazoa</taxon>
        <taxon>Chordata</taxon>
        <taxon>Craniata</taxon>
        <taxon>Vertebrata</taxon>
        <taxon>Euteleostomi</taxon>
        <taxon>Actinopterygii</taxon>
        <taxon>Neopterygii</taxon>
        <taxon>Teleostei</taxon>
        <taxon>Neoteleostei</taxon>
        <taxon>Acanthomorphata</taxon>
        <taxon>Ovalentaria</taxon>
        <taxon>Atherinomorphae</taxon>
        <taxon>Cyprinodontiformes</taxon>
        <taxon>Goodeidae</taxon>
        <taxon>Ameca</taxon>
    </lineage>
</organism>
<proteinExistence type="predicted"/>
<comment type="caution">
    <text evidence="1">The sequence shown here is derived from an EMBL/GenBank/DDBJ whole genome shotgun (WGS) entry which is preliminary data.</text>
</comment>
<keyword evidence="2" id="KW-1185">Reference proteome</keyword>
<evidence type="ECO:0000313" key="1">
    <source>
        <dbReference type="EMBL" id="MEQ2289096.1"/>
    </source>
</evidence>
<name>A0ABV0Y6C4_9TELE</name>
<dbReference type="Proteomes" id="UP001469553">
    <property type="component" value="Unassembled WGS sequence"/>
</dbReference>